<name>A0A803LKN6_CHEQI</name>
<accession>A0A803LKN6</accession>
<keyword evidence="1" id="KW-0472">Membrane</keyword>
<feature type="transmembrane region" description="Helical" evidence="1">
    <location>
        <begin position="76"/>
        <end position="95"/>
    </location>
</feature>
<dbReference type="PANTHER" id="PTHR15907">
    <property type="entry name" value="DUF614 FAMILY PROTEIN-RELATED"/>
    <property type="match status" value="1"/>
</dbReference>
<keyword evidence="3" id="KW-1185">Reference proteome</keyword>
<organism evidence="2 3">
    <name type="scientific">Chenopodium quinoa</name>
    <name type="common">Quinoa</name>
    <dbReference type="NCBI Taxonomy" id="63459"/>
    <lineage>
        <taxon>Eukaryota</taxon>
        <taxon>Viridiplantae</taxon>
        <taxon>Streptophyta</taxon>
        <taxon>Embryophyta</taxon>
        <taxon>Tracheophyta</taxon>
        <taxon>Spermatophyta</taxon>
        <taxon>Magnoliopsida</taxon>
        <taxon>eudicotyledons</taxon>
        <taxon>Gunneridae</taxon>
        <taxon>Pentapetalae</taxon>
        <taxon>Caryophyllales</taxon>
        <taxon>Chenopodiaceae</taxon>
        <taxon>Chenopodioideae</taxon>
        <taxon>Atripliceae</taxon>
        <taxon>Chenopodium</taxon>
    </lineage>
</organism>
<keyword evidence="1" id="KW-0812">Transmembrane</keyword>
<evidence type="ECO:0000313" key="3">
    <source>
        <dbReference type="Proteomes" id="UP000596660"/>
    </source>
</evidence>
<dbReference type="Proteomes" id="UP000596660">
    <property type="component" value="Unplaced"/>
</dbReference>
<protein>
    <submittedName>
        <fullName evidence="2">Uncharacterized protein</fullName>
    </submittedName>
</protein>
<dbReference type="AlphaFoldDB" id="A0A803LKN6"/>
<reference evidence="2" key="2">
    <citation type="submission" date="2021-03" db="UniProtKB">
        <authorList>
            <consortium name="EnsemblPlants"/>
        </authorList>
    </citation>
    <scope>IDENTIFICATION</scope>
</reference>
<dbReference type="Pfam" id="PF04749">
    <property type="entry name" value="PLAC8"/>
    <property type="match status" value="2"/>
</dbReference>
<proteinExistence type="predicted"/>
<keyword evidence="1" id="KW-1133">Transmembrane helix</keyword>
<sequence length="307" mass="33394">MEKPGNVIPIGSPAVEPAYAPLMGTPSHDHGQWSNGLLDCTSDIELCCQTSWCPCITFGQNAEIIDRGLSSCGVSGALYGIVGFLSGLHFVYACAYRTKLKRQYGISASPIQDLCTHIWCHPCALCQEHRELQHRGYDVPLGWYGNLEKRNGGTGMDNPPVVPGACCAAGTFYLVLATFVGFQWIYTCTYRAKLKAHFGIPESTCEDCCIHFFCQCCALAQEYRELKLRGYNPALVMKQQQPAMGVPVAVPNVPPFQPLNQPGAAVANFSTGLCDCFSDPSLCWHGNVQRQNQGTVMAPSVPGGMTR</sequence>
<evidence type="ECO:0000313" key="2">
    <source>
        <dbReference type="EnsemblPlants" id="AUR62014533-RA:cds"/>
    </source>
</evidence>
<dbReference type="EnsemblPlants" id="AUR62014533-RA">
    <property type="protein sequence ID" value="AUR62014533-RA:cds"/>
    <property type="gene ID" value="AUR62014533"/>
</dbReference>
<dbReference type="NCBIfam" id="TIGR01571">
    <property type="entry name" value="A_thal_Cys_rich"/>
    <property type="match status" value="2"/>
</dbReference>
<dbReference type="Gramene" id="AUR62014533-RA">
    <property type="protein sequence ID" value="AUR62014533-RA:cds"/>
    <property type="gene ID" value="AUR62014533"/>
</dbReference>
<dbReference type="InterPro" id="IPR006461">
    <property type="entry name" value="PLAC_motif_containing"/>
</dbReference>
<reference evidence="2" key="1">
    <citation type="journal article" date="2017" name="Nature">
        <title>The genome of Chenopodium quinoa.</title>
        <authorList>
            <person name="Jarvis D.E."/>
            <person name="Ho Y.S."/>
            <person name="Lightfoot D.J."/>
            <person name="Schmoeckel S.M."/>
            <person name="Li B."/>
            <person name="Borm T.J.A."/>
            <person name="Ohyanagi H."/>
            <person name="Mineta K."/>
            <person name="Michell C.T."/>
            <person name="Saber N."/>
            <person name="Kharbatia N.M."/>
            <person name="Rupper R.R."/>
            <person name="Sharp A.R."/>
            <person name="Dally N."/>
            <person name="Boughton B.A."/>
            <person name="Woo Y.H."/>
            <person name="Gao G."/>
            <person name="Schijlen E.G.W.M."/>
            <person name="Guo X."/>
            <person name="Momin A.A."/>
            <person name="Negrao S."/>
            <person name="Al-Babili S."/>
            <person name="Gehring C."/>
            <person name="Roessner U."/>
            <person name="Jung C."/>
            <person name="Murphy K."/>
            <person name="Arold S.T."/>
            <person name="Gojobori T."/>
            <person name="van der Linden C.G."/>
            <person name="van Loo E.N."/>
            <person name="Jellen E.N."/>
            <person name="Maughan P.J."/>
            <person name="Tester M."/>
        </authorList>
    </citation>
    <scope>NUCLEOTIDE SEQUENCE [LARGE SCALE GENOMIC DNA]</scope>
    <source>
        <strain evidence="2">cv. PI 614886</strain>
    </source>
</reference>
<evidence type="ECO:0000256" key="1">
    <source>
        <dbReference type="SAM" id="Phobius"/>
    </source>
</evidence>